<dbReference type="Gene3D" id="3.90.1580.10">
    <property type="entry name" value="paralog of FGE (formylglycine-generating enzyme)"/>
    <property type="match status" value="1"/>
</dbReference>
<dbReference type="Proteomes" id="UP000787635">
    <property type="component" value="Unassembled WGS sequence"/>
</dbReference>
<reference evidence="2 3" key="1">
    <citation type="submission" date="2020-03" db="EMBL/GenBank/DDBJ databases">
        <title>Roseomonas selenitidurans sp. nov. isolated from urban soil.</title>
        <authorList>
            <person name="Liu H."/>
        </authorList>
    </citation>
    <scope>NUCLEOTIDE SEQUENCE [LARGE SCALE GENOMIC DNA]</scope>
    <source>
        <strain evidence="2 3">BU-1</strain>
    </source>
</reference>
<dbReference type="RefSeq" id="WP_168035046.1">
    <property type="nucleotide sequence ID" value="NZ_JAAVNE010000078.1"/>
</dbReference>
<gene>
    <name evidence="2" type="ORF">HEQ75_26025</name>
</gene>
<accession>A0ABX1EAX2</accession>
<dbReference type="Pfam" id="PF03781">
    <property type="entry name" value="FGE-sulfatase"/>
    <property type="match status" value="1"/>
</dbReference>
<name>A0ABX1EAX2_9PROT</name>
<dbReference type="PANTHER" id="PTHR23150:SF19">
    <property type="entry name" value="FORMYLGLYCINE-GENERATING ENZYME"/>
    <property type="match status" value="1"/>
</dbReference>
<evidence type="ECO:0000313" key="3">
    <source>
        <dbReference type="Proteomes" id="UP000787635"/>
    </source>
</evidence>
<dbReference type="InterPro" id="IPR005532">
    <property type="entry name" value="SUMF_dom"/>
</dbReference>
<dbReference type="SUPFAM" id="SSF56436">
    <property type="entry name" value="C-type lectin-like"/>
    <property type="match status" value="1"/>
</dbReference>
<dbReference type="InterPro" id="IPR051043">
    <property type="entry name" value="Sulfatase_Mod_Factor_Kinase"/>
</dbReference>
<feature type="domain" description="Sulfatase-modifying factor enzyme-like" evidence="1">
    <location>
        <begin position="49"/>
        <end position="300"/>
    </location>
</feature>
<proteinExistence type="predicted"/>
<dbReference type="PANTHER" id="PTHR23150">
    <property type="entry name" value="SULFATASE MODIFYING FACTOR 1, 2"/>
    <property type="match status" value="1"/>
</dbReference>
<dbReference type="InterPro" id="IPR016187">
    <property type="entry name" value="CTDL_fold"/>
</dbReference>
<dbReference type="InterPro" id="IPR042095">
    <property type="entry name" value="SUMF_sf"/>
</dbReference>
<protein>
    <submittedName>
        <fullName evidence="2">Formylglycine-generating enzyme family protein</fullName>
    </submittedName>
</protein>
<keyword evidence="3" id="KW-1185">Reference proteome</keyword>
<dbReference type="EMBL" id="JAAVNE010000078">
    <property type="protein sequence ID" value="NKC34336.1"/>
    <property type="molecule type" value="Genomic_DNA"/>
</dbReference>
<evidence type="ECO:0000259" key="1">
    <source>
        <dbReference type="Pfam" id="PF03781"/>
    </source>
</evidence>
<sequence length="309" mass="33324">MSSRTTMLLGVGAVAAMIGTMSVVALWPHIVSSAATATACSLNAADLGTFVDIPGGGFVMGVGALYPEEGPPRRVFVSPFRLQAHEVTNSQFAAFVAETGYVTEAERNGGSARFQESDTPEVFRSWWSLDPNAIWRRPDGAGSDLAGRELHPVVHVTLNDARAYAAWAGGRIPTEVEWEYAARLGLSDPMDPESGVRAPDGTPRANIWTGLFPVLNTRRDGFAGTAPVGCYPPGRTGAYDMIGNVWEWTDSPFAPSLPRFTIKGGSYLCGENYCRRYRVAARESFEADFGTAHIGFRIVRDVVGTEGLR</sequence>
<evidence type="ECO:0000313" key="2">
    <source>
        <dbReference type="EMBL" id="NKC34336.1"/>
    </source>
</evidence>
<organism evidence="2 3">
    <name type="scientific">Falsiroseomonas selenitidurans</name>
    <dbReference type="NCBI Taxonomy" id="2716335"/>
    <lineage>
        <taxon>Bacteria</taxon>
        <taxon>Pseudomonadati</taxon>
        <taxon>Pseudomonadota</taxon>
        <taxon>Alphaproteobacteria</taxon>
        <taxon>Acetobacterales</taxon>
        <taxon>Roseomonadaceae</taxon>
        <taxon>Falsiroseomonas</taxon>
    </lineage>
</organism>
<comment type="caution">
    <text evidence="2">The sequence shown here is derived from an EMBL/GenBank/DDBJ whole genome shotgun (WGS) entry which is preliminary data.</text>
</comment>